<gene>
    <name evidence="1" type="ORF">RRG08_043430</name>
</gene>
<dbReference type="Proteomes" id="UP001283361">
    <property type="component" value="Unassembled WGS sequence"/>
</dbReference>
<keyword evidence="2" id="KW-1185">Reference proteome</keyword>
<name>A0AAE1D0F9_9GAST</name>
<protein>
    <submittedName>
        <fullName evidence="1">Uncharacterized protein</fullName>
    </submittedName>
</protein>
<sequence>MRTRRLRVRLGSGRTWLWEINPKEAQSSFSSPEREQYACRQSWWTKKKWERTKLKENNGERGARGAGIGDLEELCGRTVECLSCVARDSPAQAANKKIEFAAVRW</sequence>
<organism evidence="1 2">
    <name type="scientific">Elysia crispata</name>
    <name type="common">lettuce slug</name>
    <dbReference type="NCBI Taxonomy" id="231223"/>
    <lineage>
        <taxon>Eukaryota</taxon>
        <taxon>Metazoa</taxon>
        <taxon>Spiralia</taxon>
        <taxon>Lophotrochozoa</taxon>
        <taxon>Mollusca</taxon>
        <taxon>Gastropoda</taxon>
        <taxon>Heterobranchia</taxon>
        <taxon>Euthyneura</taxon>
        <taxon>Panpulmonata</taxon>
        <taxon>Sacoglossa</taxon>
        <taxon>Placobranchoidea</taxon>
        <taxon>Plakobranchidae</taxon>
        <taxon>Elysia</taxon>
    </lineage>
</organism>
<reference evidence="1" key="1">
    <citation type="journal article" date="2023" name="G3 (Bethesda)">
        <title>A reference genome for the long-term kleptoplast-retaining sea slug Elysia crispata morphotype clarki.</title>
        <authorList>
            <person name="Eastman K.E."/>
            <person name="Pendleton A.L."/>
            <person name="Shaikh M.A."/>
            <person name="Suttiyut T."/>
            <person name="Ogas R."/>
            <person name="Tomko P."/>
            <person name="Gavelis G."/>
            <person name="Widhalm J.R."/>
            <person name="Wisecaver J.H."/>
        </authorList>
    </citation>
    <scope>NUCLEOTIDE SEQUENCE</scope>
    <source>
        <strain evidence="1">ECLA1</strain>
    </source>
</reference>
<evidence type="ECO:0000313" key="1">
    <source>
        <dbReference type="EMBL" id="KAK3749525.1"/>
    </source>
</evidence>
<dbReference type="EMBL" id="JAWDGP010005937">
    <property type="protein sequence ID" value="KAK3749525.1"/>
    <property type="molecule type" value="Genomic_DNA"/>
</dbReference>
<proteinExistence type="predicted"/>
<accession>A0AAE1D0F9</accession>
<evidence type="ECO:0000313" key="2">
    <source>
        <dbReference type="Proteomes" id="UP001283361"/>
    </source>
</evidence>
<dbReference type="AlphaFoldDB" id="A0AAE1D0F9"/>
<comment type="caution">
    <text evidence="1">The sequence shown here is derived from an EMBL/GenBank/DDBJ whole genome shotgun (WGS) entry which is preliminary data.</text>
</comment>